<organism evidence="1 2">
    <name type="scientific">Prosthecochloris aestuarii (strain DSM 271 / SK 413)</name>
    <dbReference type="NCBI Taxonomy" id="290512"/>
    <lineage>
        <taxon>Bacteria</taxon>
        <taxon>Pseudomonadati</taxon>
        <taxon>Chlorobiota</taxon>
        <taxon>Chlorobiia</taxon>
        <taxon>Chlorobiales</taxon>
        <taxon>Chlorobiaceae</taxon>
        <taxon>Prosthecochloris</taxon>
    </lineage>
</organism>
<keyword evidence="1" id="KW-0489">Methyltransferase</keyword>
<dbReference type="InterPro" id="IPR029063">
    <property type="entry name" value="SAM-dependent_MTases_sf"/>
</dbReference>
<keyword evidence="2" id="KW-1185">Reference proteome</keyword>
<proteinExistence type="predicted"/>
<dbReference type="RefSeq" id="WP_012505108.1">
    <property type="nucleotide sequence ID" value="NC_011059.1"/>
</dbReference>
<accession>B4S5H4</accession>
<dbReference type="GO" id="GO:0032259">
    <property type="term" value="P:methylation"/>
    <property type="evidence" value="ECO:0007669"/>
    <property type="project" value="UniProtKB-KW"/>
</dbReference>
<dbReference type="PANTHER" id="PTHR14614">
    <property type="entry name" value="HEPATOCELLULAR CARCINOMA-ASSOCIATED ANTIGEN"/>
    <property type="match status" value="1"/>
</dbReference>
<evidence type="ECO:0000313" key="2">
    <source>
        <dbReference type="Proteomes" id="UP000002725"/>
    </source>
</evidence>
<dbReference type="GO" id="GO:0008168">
    <property type="term" value="F:methyltransferase activity"/>
    <property type="evidence" value="ECO:0007669"/>
    <property type="project" value="UniProtKB-KW"/>
</dbReference>
<sequence length="235" mass="26693">MTHPVLDRQQVRDLYEELGCDYDIMKIACSLGGEAFHFFSVRDSYELLDRISPEEFVKDEQMPYWAEIWPSSLALSRFIIEELDLRDKPVIEIGAGVGVVSIAAARKGGKVLSTDYSEEALRFIALNARANNVELQCSQLDWRCIRISKQFDLLFAADVLYERVNLLPIIHAIDRLLAPGGSAWIADPRRRLTEQFLDLAFENGFSVSSFARSFELNGHVTQVNIYRISRSLSGE</sequence>
<reference evidence="1" key="1">
    <citation type="submission" date="2008-06" db="EMBL/GenBank/DDBJ databases">
        <title>Complete sequence of chromosome of Prosthecochloris aestuarii DSM 271.</title>
        <authorList>
            <consortium name="US DOE Joint Genome Institute"/>
            <person name="Lucas S."/>
            <person name="Copeland A."/>
            <person name="Lapidus A."/>
            <person name="Glavina del Rio T."/>
            <person name="Dalin E."/>
            <person name="Tice H."/>
            <person name="Bruce D."/>
            <person name="Goodwin L."/>
            <person name="Pitluck S."/>
            <person name="Schmutz J."/>
            <person name="Larimer F."/>
            <person name="Land M."/>
            <person name="Hauser L."/>
            <person name="Kyrpides N."/>
            <person name="Anderson I."/>
            <person name="Liu Z."/>
            <person name="Li T."/>
            <person name="Zhao F."/>
            <person name="Overmann J."/>
            <person name="Bryant D.A."/>
            <person name="Richardson P."/>
        </authorList>
    </citation>
    <scope>NUCLEOTIDE SEQUENCE [LARGE SCALE GENOMIC DNA]</scope>
    <source>
        <strain evidence="1">DSM 271</strain>
    </source>
</reference>
<dbReference type="EMBL" id="CP001108">
    <property type="protein sequence ID" value="ACF45571.1"/>
    <property type="molecule type" value="Genomic_DNA"/>
</dbReference>
<dbReference type="KEGG" id="paa:Paes_0515"/>
<name>B4S5H4_PROA2</name>
<evidence type="ECO:0000313" key="1">
    <source>
        <dbReference type="EMBL" id="ACF45571.1"/>
    </source>
</evidence>
<dbReference type="Gene3D" id="3.40.50.150">
    <property type="entry name" value="Vaccinia Virus protein VP39"/>
    <property type="match status" value="1"/>
</dbReference>
<dbReference type="eggNOG" id="COG3897">
    <property type="taxonomic scope" value="Bacteria"/>
</dbReference>
<dbReference type="Pfam" id="PF10294">
    <property type="entry name" value="Methyltransf_16"/>
    <property type="match status" value="1"/>
</dbReference>
<dbReference type="InterPro" id="IPR019410">
    <property type="entry name" value="Methyltransf_16"/>
</dbReference>
<dbReference type="CDD" id="cd02440">
    <property type="entry name" value="AdoMet_MTases"/>
    <property type="match status" value="1"/>
</dbReference>
<protein>
    <submittedName>
        <fullName evidence="1">Methyltransferase type 12</fullName>
    </submittedName>
</protein>
<dbReference type="Proteomes" id="UP000002725">
    <property type="component" value="Chromosome"/>
</dbReference>
<dbReference type="STRING" id="290512.Paes_0515"/>
<gene>
    <name evidence="1" type="ordered locus">Paes_0515</name>
</gene>
<dbReference type="AlphaFoldDB" id="B4S5H4"/>
<dbReference type="SUPFAM" id="SSF53335">
    <property type="entry name" value="S-adenosyl-L-methionine-dependent methyltransferases"/>
    <property type="match status" value="1"/>
</dbReference>
<keyword evidence="1" id="KW-0808">Transferase</keyword>
<dbReference type="HOGENOM" id="CLU_082963_2_0_10"/>